<name>A0A835LF32_9MAGN</name>
<protein>
    <submittedName>
        <fullName evidence="2">Uncharacterized protein</fullName>
    </submittedName>
</protein>
<dbReference type="Gene3D" id="1.25.10.10">
    <property type="entry name" value="Leucine-rich Repeat Variant"/>
    <property type="match status" value="1"/>
</dbReference>
<dbReference type="GO" id="GO:0019888">
    <property type="term" value="F:protein phosphatase regulator activity"/>
    <property type="evidence" value="ECO:0007669"/>
    <property type="project" value="TreeGrafter"/>
</dbReference>
<dbReference type="PANTHER" id="PTHR10648">
    <property type="entry name" value="SERINE/THREONINE-PROTEIN PHOSPHATASE PP2A 65 KDA REGULATORY SUBUNIT"/>
    <property type="match status" value="1"/>
</dbReference>
<dbReference type="InterPro" id="IPR051023">
    <property type="entry name" value="PP2A_Regulatory_Subunit_A"/>
</dbReference>
<dbReference type="PANTHER" id="PTHR10648:SF4">
    <property type="entry name" value="PROTEIN PHOSPHATASE 2 (FORMERLY 2A), REGULATORY SUBUNIT A, BETA ISOFORM-RELATED"/>
    <property type="match status" value="1"/>
</dbReference>
<dbReference type="GO" id="GO:0005829">
    <property type="term" value="C:cytosol"/>
    <property type="evidence" value="ECO:0007669"/>
    <property type="project" value="TreeGrafter"/>
</dbReference>
<evidence type="ECO:0000256" key="1">
    <source>
        <dbReference type="ARBA" id="ARBA00022737"/>
    </source>
</evidence>
<dbReference type="GO" id="GO:0000159">
    <property type="term" value="C:protein phosphatase type 2A complex"/>
    <property type="evidence" value="ECO:0007669"/>
    <property type="project" value="TreeGrafter"/>
</dbReference>
<dbReference type="OrthoDB" id="340346at2759"/>
<dbReference type="InterPro" id="IPR011989">
    <property type="entry name" value="ARM-like"/>
</dbReference>
<dbReference type="Proteomes" id="UP000631114">
    <property type="component" value="Unassembled WGS sequence"/>
</dbReference>
<dbReference type="InterPro" id="IPR016024">
    <property type="entry name" value="ARM-type_fold"/>
</dbReference>
<gene>
    <name evidence="2" type="ORF">IFM89_020464</name>
</gene>
<dbReference type="AlphaFoldDB" id="A0A835LF32"/>
<proteinExistence type="predicted"/>
<dbReference type="SUPFAM" id="SSF48371">
    <property type="entry name" value="ARM repeat"/>
    <property type="match status" value="1"/>
</dbReference>
<accession>A0A835LF32</accession>
<comment type="caution">
    <text evidence="2">The sequence shown here is derived from an EMBL/GenBank/DDBJ whole genome shotgun (WGS) entry which is preliminary data.</text>
</comment>
<organism evidence="2 3">
    <name type="scientific">Coptis chinensis</name>
    <dbReference type="NCBI Taxonomy" id="261450"/>
    <lineage>
        <taxon>Eukaryota</taxon>
        <taxon>Viridiplantae</taxon>
        <taxon>Streptophyta</taxon>
        <taxon>Embryophyta</taxon>
        <taxon>Tracheophyta</taxon>
        <taxon>Spermatophyta</taxon>
        <taxon>Magnoliopsida</taxon>
        <taxon>Ranunculales</taxon>
        <taxon>Ranunculaceae</taxon>
        <taxon>Coptidoideae</taxon>
        <taxon>Coptis</taxon>
    </lineage>
</organism>
<evidence type="ECO:0000313" key="2">
    <source>
        <dbReference type="EMBL" id="KAF9593168.1"/>
    </source>
</evidence>
<evidence type="ECO:0000313" key="3">
    <source>
        <dbReference type="Proteomes" id="UP000631114"/>
    </source>
</evidence>
<dbReference type="GO" id="GO:0005634">
    <property type="term" value="C:nucleus"/>
    <property type="evidence" value="ECO:0007669"/>
    <property type="project" value="TreeGrafter"/>
</dbReference>
<sequence>MGMAPVMGKDATIEQLLPIFLSLLKDEFPLSWLPSFTGILIRTLLAGLLCAAANNLKCLAEEFGPEWAMQHIVPKVCFFTQTGINIKFKVAKVLQSLIRMVDQSVAKQMIHPCLVELSEVPDVDVRFFASQALQASDQVMMSSEAYTFKIIWSPAVCGEPLFVLKNVRFPDDTGGGGTVIGTPVGVTKLRSCFVNCPLDDFIILLEKISKIKPLKLCFLVYGHPCTVEEVDDYKEMIESMRCKKMGDLRILMSRIERSDLMDEDNDVVHSCASLVYMNKMRDGTELAPPPYSVLVCLYLR</sequence>
<keyword evidence="1" id="KW-0677">Repeat</keyword>
<dbReference type="EMBL" id="JADFTS010000008">
    <property type="protein sequence ID" value="KAF9593168.1"/>
    <property type="molecule type" value="Genomic_DNA"/>
</dbReference>
<keyword evidence="3" id="KW-1185">Reference proteome</keyword>
<reference evidence="2 3" key="1">
    <citation type="submission" date="2020-10" db="EMBL/GenBank/DDBJ databases">
        <title>The Coptis chinensis genome and diversification of protoberbering-type alkaloids.</title>
        <authorList>
            <person name="Wang B."/>
            <person name="Shu S."/>
            <person name="Song C."/>
            <person name="Liu Y."/>
        </authorList>
    </citation>
    <scope>NUCLEOTIDE SEQUENCE [LARGE SCALE GENOMIC DNA]</scope>
    <source>
        <strain evidence="2">HL-2020</strain>
        <tissue evidence="2">Leaf</tissue>
    </source>
</reference>